<evidence type="ECO:0000313" key="2">
    <source>
        <dbReference type="Proteomes" id="UP000186922"/>
    </source>
</evidence>
<organism evidence="1 2">
    <name type="scientific">Ramazzottius varieornatus</name>
    <name type="common">Water bear</name>
    <name type="synonym">Tardigrade</name>
    <dbReference type="NCBI Taxonomy" id="947166"/>
    <lineage>
        <taxon>Eukaryota</taxon>
        <taxon>Metazoa</taxon>
        <taxon>Ecdysozoa</taxon>
        <taxon>Tardigrada</taxon>
        <taxon>Eutardigrada</taxon>
        <taxon>Parachela</taxon>
        <taxon>Hypsibioidea</taxon>
        <taxon>Ramazzottiidae</taxon>
        <taxon>Ramazzottius</taxon>
    </lineage>
</organism>
<protein>
    <submittedName>
        <fullName evidence="1">Uncharacterized protein</fullName>
    </submittedName>
</protein>
<dbReference type="Proteomes" id="UP000186922">
    <property type="component" value="Unassembled WGS sequence"/>
</dbReference>
<comment type="caution">
    <text evidence="1">The sequence shown here is derived from an EMBL/GenBank/DDBJ whole genome shotgun (WGS) entry which is preliminary data.</text>
</comment>
<keyword evidence="2" id="KW-1185">Reference proteome</keyword>
<proteinExistence type="predicted"/>
<accession>A0A1D1UT01</accession>
<dbReference type="AlphaFoldDB" id="A0A1D1UT01"/>
<gene>
    <name evidence="1" type="primary">RvY_03869-1</name>
    <name evidence="1" type="synonym">RvY_03869.1</name>
    <name evidence="1" type="ORF">RvY_03869</name>
</gene>
<sequence length="62" mass="6786">MALTLDMKAITTTKKWDVDDGVSYGESLATGDQIVVRHSRKMDAKQQSSKAKVVVSPATCWT</sequence>
<dbReference type="EMBL" id="BDGG01000002">
    <property type="protein sequence ID" value="GAU91650.1"/>
    <property type="molecule type" value="Genomic_DNA"/>
</dbReference>
<evidence type="ECO:0000313" key="1">
    <source>
        <dbReference type="EMBL" id="GAU91650.1"/>
    </source>
</evidence>
<reference evidence="1 2" key="1">
    <citation type="journal article" date="2016" name="Nat. Commun.">
        <title>Extremotolerant tardigrade genome and improved radiotolerance of human cultured cells by tardigrade-unique protein.</title>
        <authorList>
            <person name="Hashimoto T."/>
            <person name="Horikawa D.D."/>
            <person name="Saito Y."/>
            <person name="Kuwahara H."/>
            <person name="Kozuka-Hata H."/>
            <person name="Shin-I T."/>
            <person name="Minakuchi Y."/>
            <person name="Ohishi K."/>
            <person name="Motoyama A."/>
            <person name="Aizu T."/>
            <person name="Enomoto A."/>
            <person name="Kondo K."/>
            <person name="Tanaka S."/>
            <person name="Hara Y."/>
            <person name="Koshikawa S."/>
            <person name="Sagara H."/>
            <person name="Miura T."/>
            <person name="Yokobori S."/>
            <person name="Miyagawa K."/>
            <person name="Suzuki Y."/>
            <person name="Kubo T."/>
            <person name="Oyama M."/>
            <person name="Kohara Y."/>
            <person name="Fujiyama A."/>
            <person name="Arakawa K."/>
            <person name="Katayama T."/>
            <person name="Toyoda A."/>
            <person name="Kunieda T."/>
        </authorList>
    </citation>
    <scope>NUCLEOTIDE SEQUENCE [LARGE SCALE GENOMIC DNA]</scope>
    <source>
        <strain evidence="1 2">YOKOZUNA-1</strain>
    </source>
</reference>
<name>A0A1D1UT01_RAMVA</name>